<proteinExistence type="predicted"/>
<comment type="caution">
    <text evidence="3">The sequence shown here is derived from an EMBL/GenBank/DDBJ whole genome shotgun (WGS) entry which is preliminary data.</text>
</comment>
<dbReference type="Pfam" id="PF13439">
    <property type="entry name" value="Glyco_transf_4"/>
    <property type="match status" value="1"/>
</dbReference>
<dbReference type="CDD" id="cd03825">
    <property type="entry name" value="GT4_WcaC-like"/>
    <property type="match status" value="1"/>
</dbReference>
<reference evidence="3" key="2">
    <citation type="journal article" date="2022" name="Microbiol. Resour. Announc.">
        <title>Metagenome Sequencing to Explore Phylogenomics of Terrestrial Cyanobacteria.</title>
        <authorList>
            <person name="Ward R.D."/>
            <person name="Stajich J.E."/>
            <person name="Johansen J.R."/>
            <person name="Huntemann M."/>
            <person name="Clum A."/>
            <person name="Foster B."/>
            <person name="Foster B."/>
            <person name="Roux S."/>
            <person name="Palaniappan K."/>
            <person name="Varghese N."/>
            <person name="Mukherjee S."/>
            <person name="Reddy T.B.K."/>
            <person name="Daum C."/>
            <person name="Copeland A."/>
            <person name="Chen I.A."/>
            <person name="Ivanova N.N."/>
            <person name="Kyrpides N.C."/>
            <person name="Shapiro N."/>
            <person name="Eloe-Fadrosh E.A."/>
            <person name="Pietrasiak N."/>
        </authorList>
    </citation>
    <scope>NUCLEOTIDE SEQUENCE</scope>
    <source>
        <strain evidence="3">HA4357-MV3</strain>
    </source>
</reference>
<dbReference type="GO" id="GO:0016757">
    <property type="term" value="F:glycosyltransferase activity"/>
    <property type="evidence" value="ECO:0007669"/>
    <property type="project" value="InterPro"/>
</dbReference>
<feature type="domain" description="Glycosyltransferase subfamily 4-like N-terminal" evidence="2">
    <location>
        <begin position="15"/>
        <end position="215"/>
    </location>
</feature>
<name>A0A9E3H8K5_9NOST</name>
<dbReference type="EMBL" id="JAHHHW010000092">
    <property type="protein sequence ID" value="MBW4432768.1"/>
    <property type="molecule type" value="Genomic_DNA"/>
</dbReference>
<dbReference type="InterPro" id="IPR028098">
    <property type="entry name" value="Glyco_trans_4-like_N"/>
</dbReference>
<protein>
    <submittedName>
        <fullName evidence="3">Glycosyltransferase family 4 protein</fullName>
    </submittedName>
</protein>
<accession>A0A9E3H8K5</accession>
<dbReference type="PANTHER" id="PTHR12526">
    <property type="entry name" value="GLYCOSYLTRANSFERASE"/>
    <property type="match status" value="1"/>
</dbReference>
<reference evidence="3" key="1">
    <citation type="submission" date="2021-05" db="EMBL/GenBank/DDBJ databases">
        <authorList>
            <person name="Pietrasiak N."/>
            <person name="Ward R."/>
            <person name="Stajich J.E."/>
            <person name="Kurbessoian T."/>
        </authorList>
    </citation>
    <scope>NUCLEOTIDE SEQUENCE</scope>
    <source>
        <strain evidence="3">HA4357-MV3</strain>
    </source>
</reference>
<dbReference type="Gene3D" id="3.40.50.2000">
    <property type="entry name" value="Glycogen Phosphorylase B"/>
    <property type="match status" value="2"/>
</dbReference>
<organism evidence="3 4">
    <name type="scientific">Pelatocladus maniniholoensis HA4357-MV3</name>
    <dbReference type="NCBI Taxonomy" id="1117104"/>
    <lineage>
        <taxon>Bacteria</taxon>
        <taxon>Bacillati</taxon>
        <taxon>Cyanobacteriota</taxon>
        <taxon>Cyanophyceae</taxon>
        <taxon>Nostocales</taxon>
        <taxon>Nostocaceae</taxon>
        <taxon>Pelatocladus</taxon>
    </lineage>
</organism>
<evidence type="ECO:0000259" key="2">
    <source>
        <dbReference type="Pfam" id="PF13439"/>
    </source>
</evidence>
<evidence type="ECO:0000313" key="3">
    <source>
        <dbReference type="EMBL" id="MBW4432768.1"/>
    </source>
</evidence>
<dbReference type="SUPFAM" id="SSF53756">
    <property type="entry name" value="UDP-Glycosyltransferase/glycogen phosphorylase"/>
    <property type="match status" value="1"/>
</dbReference>
<dbReference type="Pfam" id="PF00534">
    <property type="entry name" value="Glycos_transf_1"/>
    <property type="match status" value="1"/>
</dbReference>
<dbReference type="PANTHER" id="PTHR12526:SF637">
    <property type="entry name" value="GLYCOSYLTRANSFERASE EPSF-RELATED"/>
    <property type="match status" value="1"/>
</dbReference>
<evidence type="ECO:0000313" key="4">
    <source>
        <dbReference type="Proteomes" id="UP000813215"/>
    </source>
</evidence>
<feature type="domain" description="Glycosyl transferase family 1" evidence="1">
    <location>
        <begin position="227"/>
        <end position="385"/>
    </location>
</feature>
<gene>
    <name evidence="3" type="ORF">KME28_13830</name>
</gene>
<dbReference type="Proteomes" id="UP000813215">
    <property type="component" value="Unassembled WGS sequence"/>
</dbReference>
<dbReference type="InterPro" id="IPR001296">
    <property type="entry name" value="Glyco_trans_1"/>
</dbReference>
<sequence>MKILQINLSDHAITGGAGISMYRLHSGMIKNGFESKILCLFKQLGTSETIKLERSLPTRIIETILMKLEFELGLNEVSRVFTTLDMKKDFAYCEADVITLHCIHDKFISYLSFPDITKEKPIVYYMHDMWAFTGHCHYSYECDRWKIGCGQCPDLEVPGYIKRDNTRLEWKLKDWVYKHSNFHIAVPSKWMYSLAQESMLNRFPLHHIPYGLDTEVYHPINSEHCRSVLGIPNKKKVLMFNALSVKDNRKGGDLLLKALEKLPESLKSEILLLTIGGGDGFSQNIGIQTINMGFISSESFKAILYSVADLFVCPTRADNSPLVLYESMACGTPMVSFNVGGVPDLVRPGITGLLAEAENVEELTNCIVQLLEDNNLRSSMSQQCRQIAVEEYSLDLYVKKFINLYNQVLETDMIISEKQTCMSVNTN</sequence>
<evidence type="ECO:0000259" key="1">
    <source>
        <dbReference type="Pfam" id="PF00534"/>
    </source>
</evidence>
<dbReference type="AlphaFoldDB" id="A0A9E3H8K5"/>